<dbReference type="InterPro" id="IPR000477">
    <property type="entry name" value="RT_dom"/>
</dbReference>
<dbReference type="Gene3D" id="3.30.70.2630">
    <property type="match status" value="1"/>
</dbReference>
<feature type="non-terminal residue" evidence="2">
    <location>
        <position position="217"/>
    </location>
</feature>
<accession>A0A8S3JKR3</accession>
<feature type="domain" description="Reverse transcriptase" evidence="1">
    <location>
        <begin position="1"/>
        <end position="88"/>
    </location>
</feature>
<organism evidence="2 3">
    <name type="scientific">Rotaria magnacalcarata</name>
    <dbReference type="NCBI Taxonomy" id="392030"/>
    <lineage>
        <taxon>Eukaryota</taxon>
        <taxon>Metazoa</taxon>
        <taxon>Spiralia</taxon>
        <taxon>Gnathifera</taxon>
        <taxon>Rotifera</taxon>
        <taxon>Eurotatoria</taxon>
        <taxon>Bdelloidea</taxon>
        <taxon>Philodinida</taxon>
        <taxon>Philodinidae</taxon>
        <taxon>Rotaria</taxon>
    </lineage>
</organism>
<evidence type="ECO:0000313" key="2">
    <source>
        <dbReference type="EMBL" id="CAF5219586.1"/>
    </source>
</evidence>
<evidence type="ECO:0000313" key="3">
    <source>
        <dbReference type="Proteomes" id="UP000681720"/>
    </source>
</evidence>
<reference evidence="2" key="1">
    <citation type="submission" date="2021-02" db="EMBL/GenBank/DDBJ databases">
        <authorList>
            <person name="Nowell W R."/>
        </authorList>
    </citation>
    <scope>NUCLEOTIDE SEQUENCE</scope>
</reference>
<sequence length="217" mass="26217">ASMLGQIYLNKIDYDISFNILSDEFAVRHEDDLLIISPHRYRLQHIKQNMTKKLDELHHITNSLKTKTNIRHKTMKKFRPVEYWGSLVDIQSREILVTINQNDNSENKVTPLTIKITREIGYHLRHSLINALFLRSHSYYFDRLYTSDKTLIRNFYFLSCYFFKRLHSMCFRFAQFYSHKYIQSKSLFLFRTIRSGLRMLIKKTFNYDKKSIKLVNQ</sequence>
<dbReference type="AlphaFoldDB" id="A0A8S3JKR3"/>
<dbReference type="PROSITE" id="PS50878">
    <property type="entry name" value="RT_POL"/>
    <property type="match status" value="1"/>
</dbReference>
<dbReference type="Proteomes" id="UP000681720">
    <property type="component" value="Unassembled WGS sequence"/>
</dbReference>
<protein>
    <recommendedName>
        <fullName evidence="1">Reverse transcriptase domain-containing protein</fullName>
    </recommendedName>
</protein>
<feature type="non-terminal residue" evidence="2">
    <location>
        <position position="1"/>
    </location>
</feature>
<proteinExistence type="predicted"/>
<gene>
    <name evidence="2" type="ORF">GIL414_LOCUS83566</name>
</gene>
<evidence type="ECO:0000259" key="1">
    <source>
        <dbReference type="PROSITE" id="PS50878"/>
    </source>
</evidence>
<dbReference type="EMBL" id="CAJOBJ010363458">
    <property type="protein sequence ID" value="CAF5219586.1"/>
    <property type="molecule type" value="Genomic_DNA"/>
</dbReference>
<comment type="caution">
    <text evidence="2">The sequence shown here is derived from an EMBL/GenBank/DDBJ whole genome shotgun (WGS) entry which is preliminary data.</text>
</comment>
<name>A0A8S3JKR3_9BILA</name>